<protein>
    <submittedName>
        <fullName evidence="1">Uncharacterized protein</fullName>
    </submittedName>
</protein>
<organism evidence="1">
    <name type="scientific">viral metagenome</name>
    <dbReference type="NCBI Taxonomy" id="1070528"/>
    <lineage>
        <taxon>unclassified sequences</taxon>
        <taxon>metagenomes</taxon>
        <taxon>organismal metagenomes</taxon>
    </lineage>
</organism>
<dbReference type="EMBL" id="MN739780">
    <property type="protein sequence ID" value="QHT26175.1"/>
    <property type="molecule type" value="Genomic_DNA"/>
</dbReference>
<dbReference type="SUPFAM" id="SSF82185">
    <property type="entry name" value="Histone H3 K4-specific methyltransferase SET7/9 N-terminal domain"/>
    <property type="match status" value="2"/>
</dbReference>
<sequence>MTEIGLAERFKSLYIEYFNKKYGFISIDDNLVIIELGKEKILVKIIVFPEMTETLTKSMLEPPENNPMFSVGNVLSDDIITESNDKYSYHHNIWNAFTEVILYCIRKKYPYTGKLYKYNKSGKLILDSTYVEGKKEGYYYKKTKYKGPFLSRDPCYSKIKKCYYKNGILHGEMSRRNVDDKLYYHESIDYIDGVINGKHKQYNRNGKVEYECDYVNDKKHGNEFAYYYNKKKNKTIITLEVNYVMDLPNGTIIKRHKNGVTKLRGVYVNGLKDGIWTEWHDNHEKKSEREYSNGKKIGKLFQWYKNKLPKLEVTFKDGHALRDYIQWTKDGKRKELTFTRSKHV</sequence>
<dbReference type="AlphaFoldDB" id="A0A6C0EFR1"/>
<name>A0A6C0EFR1_9ZZZZ</name>
<accession>A0A6C0EFR1</accession>
<proteinExistence type="predicted"/>
<reference evidence="1" key="1">
    <citation type="journal article" date="2020" name="Nature">
        <title>Giant virus diversity and host interactions through global metagenomics.</title>
        <authorList>
            <person name="Schulz F."/>
            <person name="Roux S."/>
            <person name="Paez-Espino D."/>
            <person name="Jungbluth S."/>
            <person name="Walsh D.A."/>
            <person name="Denef V.J."/>
            <person name="McMahon K.D."/>
            <person name="Konstantinidis K.T."/>
            <person name="Eloe-Fadrosh E.A."/>
            <person name="Kyrpides N.C."/>
            <person name="Woyke T."/>
        </authorList>
    </citation>
    <scope>NUCLEOTIDE SEQUENCE</scope>
    <source>
        <strain evidence="1">GVMAG-M-3300023179-27</strain>
    </source>
</reference>
<evidence type="ECO:0000313" key="1">
    <source>
        <dbReference type="EMBL" id="QHT26175.1"/>
    </source>
</evidence>
<dbReference type="Gene3D" id="2.20.110.10">
    <property type="entry name" value="Histone H3 K4-specific methyltransferase SET7/9 N-terminal domain"/>
    <property type="match status" value="2"/>
</dbReference>